<dbReference type="EMBL" id="DS231619">
    <property type="protein sequence ID" value="EDU48565.1"/>
    <property type="molecule type" value="Genomic_DNA"/>
</dbReference>
<feature type="region of interest" description="Disordered" evidence="1">
    <location>
        <begin position="1"/>
        <end position="43"/>
    </location>
</feature>
<dbReference type="Proteomes" id="UP000001471">
    <property type="component" value="Unassembled WGS sequence"/>
</dbReference>
<sequence>MDKVRGLVCTQAQTRDQDDERHGFPRGSADAKRWEQKHDNKQPSWGNIICGVVIFRTGTWLERGKAKGRKEKDDKKRKAQGQDCWMPSLHVISGGLEAKGAVPAKYIHTPRDEVTKNKFLGSLNSRKAAKRTSSAKDMRTTRAYPASRAEF</sequence>
<evidence type="ECO:0000256" key="1">
    <source>
        <dbReference type="SAM" id="MobiDB-lite"/>
    </source>
</evidence>
<organism evidence="2 3">
    <name type="scientific">Pyrenophora tritici-repentis (strain Pt-1C-BFP)</name>
    <name type="common">Wheat tan spot fungus</name>
    <name type="synonym">Drechslera tritici-repentis</name>
    <dbReference type="NCBI Taxonomy" id="426418"/>
    <lineage>
        <taxon>Eukaryota</taxon>
        <taxon>Fungi</taxon>
        <taxon>Dikarya</taxon>
        <taxon>Ascomycota</taxon>
        <taxon>Pezizomycotina</taxon>
        <taxon>Dothideomycetes</taxon>
        <taxon>Pleosporomycetidae</taxon>
        <taxon>Pleosporales</taxon>
        <taxon>Pleosporineae</taxon>
        <taxon>Pleosporaceae</taxon>
        <taxon>Pyrenophora</taxon>
    </lineage>
</organism>
<dbReference type="HOGENOM" id="CLU_1732417_0_0_1"/>
<feature type="region of interest" description="Disordered" evidence="1">
    <location>
        <begin position="125"/>
        <end position="151"/>
    </location>
</feature>
<protein>
    <submittedName>
        <fullName evidence="2">Uncharacterized protein</fullName>
    </submittedName>
</protein>
<reference evidence="3" key="1">
    <citation type="journal article" date="2013" name="G3 (Bethesda)">
        <title>Comparative genomics of a plant-pathogenic fungus, Pyrenophora tritici-repentis, reveals transduplication and the impact of repeat elements on pathogenicity and population divergence.</title>
        <authorList>
            <person name="Manning V.A."/>
            <person name="Pandelova I."/>
            <person name="Dhillon B."/>
            <person name="Wilhelm L.J."/>
            <person name="Goodwin S.B."/>
            <person name="Berlin A.M."/>
            <person name="Figueroa M."/>
            <person name="Freitag M."/>
            <person name="Hane J.K."/>
            <person name="Henrissat B."/>
            <person name="Holman W.H."/>
            <person name="Kodira C.D."/>
            <person name="Martin J."/>
            <person name="Oliver R.P."/>
            <person name="Robbertse B."/>
            <person name="Schackwitz W."/>
            <person name="Schwartz D.C."/>
            <person name="Spatafora J.W."/>
            <person name="Turgeon B.G."/>
            <person name="Yandava C."/>
            <person name="Young S."/>
            <person name="Zhou S."/>
            <person name="Zeng Q."/>
            <person name="Grigoriev I.V."/>
            <person name="Ma L.-J."/>
            <person name="Ciuffetti L.M."/>
        </authorList>
    </citation>
    <scope>NUCLEOTIDE SEQUENCE [LARGE SCALE GENOMIC DNA]</scope>
    <source>
        <strain evidence="3">Pt-1C-BFP</strain>
    </source>
</reference>
<proteinExistence type="predicted"/>
<feature type="compositionally biased region" description="Basic and acidic residues" evidence="1">
    <location>
        <begin position="15"/>
        <end position="41"/>
    </location>
</feature>
<dbReference type="AlphaFoldDB" id="B2W757"/>
<evidence type="ECO:0000313" key="3">
    <source>
        <dbReference type="Proteomes" id="UP000001471"/>
    </source>
</evidence>
<gene>
    <name evidence="2" type="ORF">PTRG_05645</name>
</gene>
<evidence type="ECO:0000313" key="2">
    <source>
        <dbReference type="EMBL" id="EDU48565.1"/>
    </source>
</evidence>
<dbReference type="InParanoid" id="B2W757"/>
<accession>B2W757</accession>
<name>B2W757_PYRTR</name>